<evidence type="ECO:0000256" key="2">
    <source>
        <dbReference type="ARBA" id="ARBA00023015"/>
    </source>
</evidence>
<evidence type="ECO:0000256" key="1">
    <source>
        <dbReference type="ARBA" id="ARBA00010641"/>
    </source>
</evidence>
<dbReference type="STRING" id="332999.SAMN04488511_102163"/>
<organism evidence="7 8">
    <name type="scientific">Pedobacter suwonensis</name>
    <dbReference type="NCBI Taxonomy" id="332999"/>
    <lineage>
        <taxon>Bacteria</taxon>
        <taxon>Pseudomonadati</taxon>
        <taxon>Bacteroidota</taxon>
        <taxon>Sphingobacteriia</taxon>
        <taxon>Sphingobacteriales</taxon>
        <taxon>Sphingobacteriaceae</taxon>
        <taxon>Pedobacter</taxon>
    </lineage>
</organism>
<keyword evidence="8" id="KW-1185">Reference proteome</keyword>
<sequence>MPTPLFVSDNDLLTALKAGRSSAYKEIYDRYWQVLYRFSRKMLQDENVAKDVVQEVFTILWAKREIQNTAVPLAAYLYTLTRNRILDLVKRTKVENRYLESLTSFIQLNHATPDRLYIEKELYDQIEREIQHLPEKMRRIFEMSRKEYKSNQEIADELQISNKTVKNQLSTALKTLRNKLGDTMNTYLIFF</sequence>
<dbReference type="GO" id="GO:0006352">
    <property type="term" value="P:DNA-templated transcription initiation"/>
    <property type="evidence" value="ECO:0007669"/>
    <property type="project" value="InterPro"/>
</dbReference>
<accession>A0A1I0SMX6</accession>
<dbReference type="Gene3D" id="1.10.1740.10">
    <property type="match status" value="1"/>
</dbReference>
<dbReference type="Pfam" id="PF08281">
    <property type="entry name" value="Sigma70_r4_2"/>
    <property type="match status" value="1"/>
</dbReference>
<dbReference type="InterPro" id="IPR013324">
    <property type="entry name" value="RNA_pol_sigma_r3/r4-like"/>
</dbReference>
<evidence type="ECO:0000259" key="6">
    <source>
        <dbReference type="Pfam" id="PF08281"/>
    </source>
</evidence>
<dbReference type="InterPro" id="IPR007627">
    <property type="entry name" value="RNA_pol_sigma70_r2"/>
</dbReference>
<keyword evidence="3" id="KW-0731">Sigma factor</keyword>
<dbReference type="SUPFAM" id="SSF88659">
    <property type="entry name" value="Sigma3 and sigma4 domains of RNA polymerase sigma factors"/>
    <property type="match status" value="1"/>
</dbReference>
<feature type="domain" description="RNA polymerase sigma factor 70 region 4 type 2" evidence="6">
    <location>
        <begin position="124"/>
        <end position="176"/>
    </location>
</feature>
<protein>
    <submittedName>
        <fullName evidence="7">RNA polymerase sigma-70 factor, ECF subfamily</fullName>
    </submittedName>
</protein>
<proteinExistence type="inferred from homology"/>
<dbReference type="RefSeq" id="WP_090980295.1">
    <property type="nucleotide sequence ID" value="NZ_FOJM01000002.1"/>
</dbReference>
<dbReference type="InterPro" id="IPR014327">
    <property type="entry name" value="RNA_pol_sigma70_bacteroid"/>
</dbReference>
<dbReference type="InterPro" id="IPR036388">
    <property type="entry name" value="WH-like_DNA-bd_sf"/>
</dbReference>
<dbReference type="InterPro" id="IPR014284">
    <property type="entry name" value="RNA_pol_sigma-70_dom"/>
</dbReference>
<evidence type="ECO:0000259" key="5">
    <source>
        <dbReference type="Pfam" id="PF04542"/>
    </source>
</evidence>
<comment type="similarity">
    <text evidence="1">Belongs to the sigma-70 factor family. ECF subfamily.</text>
</comment>
<dbReference type="PANTHER" id="PTHR43133">
    <property type="entry name" value="RNA POLYMERASE ECF-TYPE SIGMA FACTO"/>
    <property type="match status" value="1"/>
</dbReference>
<dbReference type="SUPFAM" id="SSF88946">
    <property type="entry name" value="Sigma2 domain of RNA polymerase sigma factors"/>
    <property type="match status" value="1"/>
</dbReference>
<evidence type="ECO:0000313" key="8">
    <source>
        <dbReference type="Proteomes" id="UP000198836"/>
    </source>
</evidence>
<evidence type="ECO:0000256" key="4">
    <source>
        <dbReference type="ARBA" id="ARBA00023163"/>
    </source>
</evidence>
<dbReference type="Pfam" id="PF04542">
    <property type="entry name" value="Sigma70_r2"/>
    <property type="match status" value="1"/>
</dbReference>
<keyword evidence="4" id="KW-0804">Transcription</keyword>
<dbReference type="NCBIfam" id="TIGR02937">
    <property type="entry name" value="sigma70-ECF"/>
    <property type="match status" value="1"/>
</dbReference>
<dbReference type="AlphaFoldDB" id="A0A1I0SMX6"/>
<dbReference type="InterPro" id="IPR039425">
    <property type="entry name" value="RNA_pol_sigma-70-like"/>
</dbReference>
<gene>
    <name evidence="7" type="ORF">SAMN04488511_102163</name>
</gene>
<dbReference type="EMBL" id="FOJM01000002">
    <property type="protein sequence ID" value="SFA40773.1"/>
    <property type="molecule type" value="Genomic_DNA"/>
</dbReference>
<dbReference type="OrthoDB" id="764811at2"/>
<evidence type="ECO:0000256" key="3">
    <source>
        <dbReference type="ARBA" id="ARBA00023082"/>
    </source>
</evidence>
<dbReference type="GO" id="GO:0003677">
    <property type="term" value="F:DNA binding"/>
    <property type="evidence" value="ECO:0007669"/>
    <property type="project" value="InterPro"/>
</dbReference>
<name>A0A1I0SMX6_9SPHI</name>
<dbReference type="PANTHER" id="PTHR43133:SF46">
    <property type="entry name" value="RNA POLYMERASE SIGMA-70 FACTOR ECF SUBFAMILY"/>
    <property type="match status" value="1"/>
</dbReference>
<feature type="domain" description="RNA polymerase sigma-70 region 2" evidence="5">
    <location>
        <begin position="27"/>
        <end position="92"/>
    </location>
</feature>
<evidence type="ECO:0000313" key="7">
    <source>
        <dbReference type="EMBL" id="SFA40773.1"/>
    </source>
</evidence>
<dbReference type="InterPro" id="IPR013249">
    <property type="entry name" value="RNA_pol_sigma70_r4_t2"/>
</dbReference>
<reference evidence="8" key="1">
    <citation type="submission" date="2016-10" db="EMBL/GenBank/DDBJ databases">
        <authorList>
            <person name="Varghese N."/>
            <person name="Submissions S."/>
        </authorList>
    </citation>
    <scope>NUCLEOTIDE SEQUENCE [LARGE SCALE GENOMIC DNA]</scope>
    <source>
        <strain evidence="8">DSM 18130</strain>
    </source>
</reference>
<dbReference type="Proteomes" id="UP000198836">
    <property type="component" value="Unassembled WGS sequence"/>
</dbReference>
<dbReference type="NCBIfam" id="TIGR02985">
    <property type="entry name" value="Sig70_bacteroi1"/>
    <property type="match status" value="1"/>
</dbReference>
<dbReference type="Gene3D" id="1.10.10.10">
    <property type="entry name" value="Winged helix-like DNA-binding domain superfamily/Winged helix DNA-binding domain"/>
    <property type="match status" value="1"/>
</dbReference>
<dbReference type="GO" id="GO:0016987">
    <property type="term" value="F:sigma factor activity"/>
    <property type="evidence" value="ECO:0007669"/>
    <property type="project" value="UniProtKB-KW"/>
</dbReference>
<dbReference type="InterPro" id="IPR013325">
    <property type="entry name" value="RNA_pol_sigma_r2"/>
</dbReference>
<keyword evidence="2" id="KW-0805">Transcription regulation</keyword>